<evidence type="ECO:0000256" key="1">
    <source>
        <dbReference type="PROSITE-ProRule" id="PRU00339"/>
    </source>
</evidence>
<dbReference type="PANTHER" id="PTHR23082">
    <property type="entry name" value="TRANSCRIPTION INITIATION FACTOR IIIC TFIIIC , POLYPEPTIDE 3-RELATED"/>
    <property type="match status" value="1"/>
</dbReference>
<dbReference type="Proteomes" id="UP001141327">
    <property type="component" value="Unassembled WGS sequence"/>
</dbReference>
<dbReference type="SMART" id="SM00028">
    <property type="entry name" value="TPR"/>
    <property type="match status" value="7"/>
</dbReference>
<sequence length="1278" mass="139005">MPQADADGRMPHRLQAEATITPVNPCGPGWLPGAAKTDLRSCLASISELRELHLYGVSCPQSLACPQLRKLTVSEGSGDLSLGCPQLRTLRLEEYSGEAKVELACPLLEGMWGIEHPNRQLRCRRSHVFARWAGHRLALGNLFMGDLIIQLQQQSVMAFRMECAPPASMGHGKGTKKKIAPEVASMLGRATMHYIAKEFKEAIEILQEVIKKAPSIVDPYHTLGLIYEELGESTKAIEFYLIAAHIAPSDVTQWERIAQMSLEQNNTHQAVYCYQKILKVKPNDRDAALAKARALERLGDHPRALETLITLHQAKPEDEAVVQELAKTHHALGQDAEAAQVGPRAVAGWVLEGFLGESTDNLNLVNMLCESDIALRRWAHVTRIACPHLTLLRTTHLPSGRLAGLPGGRAALDLLAKLAVAQIWLQNTQQVDVLVNAITSEPADMYGDLFIDVGDAFLATESWERALALFSMAQAVPALDQPALWVKMGKCYKALGQRAEAIQCYERFLLEKPDALDERLEVAQLHQAAGNLDRALAFLESHAATRERREGATAMAALQRARSEVDGQVASLLTAVVDKAEAPALTEEPRLALMRASVLYDRHECEPYLRAILPVLGVLLWDDSPAMRAPKGPPKKRPAQVRTSDGHPPPLTGLEGAGCPANPSMVAPRTGTPPIATPRPSAPILPVGPQEAASPAEDAPKGDAVPGSEPPPQPGSAAPETPAGGEEESGPAPMALEAAEGDKDEKDGKDRLRDDEQQDPEASQSQAQTQTPSSQSQSQSQTPQGKQRRKRPTRPLWLSTSPSSPRVCPAGHGIRMPSSLRGWGLGDLVAGGWEVHSITETILLKQRALPSATDKPDATAVGPASGSPAEGQPAEGPRRYHREDVTTVLSDAEAVRILTQARPPCTLPAPPCPIPRPPLPSLPPALPPHTIPCPPSPRPIPRTILPPILASRSPTVHMLMELRLYRESSRLVQLCLRFIPWPKPLEASLRLLTVDPHPVARLPAACPPAVAFNSANYVAALDVVRPLCLEKPYSFAVWSLYNRVDVNGLARSDFSSVAERKTADLQVTGSIPVGRLPFADSLGVGVFFGLDLQTGSTTRNYKFLMRLLAAYPHSAPIMILAGNSAFLSGQMAAAQAEYTQALRYYPNDPFLYFLLGLSILHRVMLKRTSGTERHALVLMAFAFFQQYAQRRHKPDEVFYNLGRALHQLGLFHLALPLYERSLRAAAQAPSVLRAAPGGPEAAAPPSMRLEAQYNLALIHREGGERAMARHILWNNILV</sequence>
<feature type="repeat" description="TPR" evidence="1">
    <location>
        <begin position="482"/>
        <end position="515"/>
    </location>
</feature>
<organism evidence="3 4">
    <name type="scientific">Paratrimastix pyriformis</name>
    <dbReference type="NCBI Taxonomy" id="342808"/>
    <lineage>
        <taxon>Eukaryota</taxon>
        <taxon>Metamonada</taxon>
        <taxon>Preaxostyla</taxon>
        <taxon>Paratrimastigidae</taxon>
        <taxon>Paratrimastix</taxon>
    </lineage>
</organism>
<dbReference type="EMBL" id="JAPMOS010000028">
    <property type="protein sequence ID" value="KAJ4458522.1"/>
    <property type="molecule type" value="Genomic_DNA"/>
</dbReference>
<evidence type="ECO:0000256" key="2">
    <source>
        <dbReference type="SAM" id="MobiDB-lite"/>
    </source>
</evidence>
<dbReference type="SUPFAM" id="SSF48452">
    <property type="entry name" value="TPR-like"/>
    <property type="match status" value="2"/>
</dbReference>
<dbReference type="InterPro" id="IPR011990">
    <property type="entry name" value="TPR-like_helical_dom_sf"/>
</dbReference>
<feature type="repeat" description="TPR" evidence="1">
    <location>
        <begin position="251"/>
        <end position="284"/>
    </location>
</feature>
<feature type="compositionally biased region" description="Basic and acidic residues" evidence="2">
    <location>
        <begin position="740"/>
        <end position="755"/>
    </location>
</feature>
<keyword evidence="4" id="KW-1185">Reference proteome</keyword>
<evidence type="ECO:0000313" key="4">
    <source>
        <dbReference type="Proteomes" id="UP001141327"/>
    </source>
</evidence>
<comment type="caution">
    <text evidence="3">The sequence shown here is derived from an EMBL/GenBank/DDBJ whole genome shotgun (WGS) entry which is preliminary data.</text>
</comment>
<name>A0ABQ8ULD2_9EUKA</name>
<accession>A0ABQ8ULD2</accession>
<feature type="region of interest" description="Disordered" evidence="2">
    <location>
        <begin position="628"/>
        <end position="809"/>
    </location>
</feature>
<feature type="compositionally biased region" description="Low complexity" evidence="2">
    <location>
        <begin position="715"/>
        <end position="738"/>
    </location>
</feature>
<dbReference type="Gene3D" id="1.25.40.10">
    <property type="entry name" value="Tetratricopeptide repeat domain"/>
    <property type="match status" value="3"/>
</dbReference>
<protein>
    <submittedName>
        <fullName evidence="3">Transcription factor IIIC-gamma subunit</fullName>
    </submittedName>
</protein>
<dbReference type="PROSITE" id="PS50005">
    <property type="entry name" value="TPR"/>
    <property type="match status" value="3"/>
</dbReference>
<evidence type="ECO:0000313" key="3">
    <source>
        <dbReference type="EMBL" id="KAJ4458522.1"/>
    </source>
</evidence>
<dbReference type="Pfam" id="PF13176">
    <property type="entry name" value="TPR_7"/>
    <property type="match status" value="1"/>
</dbReference>
<proteinExistence type="predicted"/>
<dbReference type="Pfam" id="PF13432">
    <property type="entry name" value="TPR_16"/>
    <property type="match status" value="1"/>
</dbReference>
<keyword evidence="1" id="KW-0802">TPR repeat</keyword>
<reference evidence="3" key="1">
    <citation type="journal article" date="2022" name="bioRxiv">
        <title>Genomics of Preaxostyla Flagellates Illuminates Evolutionary Transitions and the Path Towards Mitochondrial Loss.</title>
        <authorList>
            <person name="Novak L.V.F."/>
            <person name="Treitli S.C."/>
            <person name="Pyrih J."/>
            <person name="Halakuc P."/>
            <person name="Pipaliya S.V."/>
            <person name="Vacek V."/>
            <person name="Brzon O."/>
            <person name="Soukal P."/>
            <person name="Eme L."/>
            <person name="Dacks J.B."/>
            <person name="Karnkowska A."/>
            <person name="Elias M."/>
            <person name="Hampl V."/>
        </authorList>
    </citation>
    <scope>NUCLEOTIDE SEQUENCE</scope>
    <source>
        <strain evidence="3">RCP-MX</strain>
    </source>
</reference>
<feature type="region of interest" description="Disordered" evidence="2">
    <location>
        <begin position="853"/>
        <end position="881"/>
    </location>
</feature>
<dbReference type="InterPro" id="IPR019734">
    <property type="entry name" value="TPR_rpt"/>
</dbReference>
<feature type="repeat" description="TPR" evidence="1">
    <location>
        <begin position="217"/>
        <end position="250"/>
    </location>
</feature>
<gene>
    <name evidence="3" type="ORF">PAPYR_5719</name>
</gene>
<dbReference type="Pfam" id="PF13181">
    <property type="entry name" value="TPR_8"/>
    <property type="match status" value="2"/>
</dbReference>
<feature type="compositionally biased region" description="Low complexity" evidence="2">
    <location>
        <begin position="762"/>
        <end position="784"/>
    </location>
</feature>
<dbReference type="PANTHER" id="PTHR23082:SF0">
    <property type="entry name" value="GENERAL TRANSCRIPTION FACTOR 3C POLYPEPTIDE 3"/>
    <property type="match status" value="1"/>
</dbReference>
<dbReference type="InterPro" id="IPR039340">
    <property type="entry name" value="Tfc4/TFIIIC-102/Sfc4"/>
</dbReference>